<evidence type="ECO:0000313" key="2">
    <source>
        <dbReference type="EMBL" id="OXA49926.1"/>
    </source>
</evidence>
<keyword evidence="2" id="KW-0560">Oxidoreductase</keyword>
<evidence type="ECO:0000256" key="1">
    <source>
        <dbReference type="ARBA" id="ARBA00001954"/>
    </source>
</evidence>
<proteinExistence type="predicted"/>
<protein>
    <submittedName>
        <fullName evidence="2">Alpha-ketoglutarate-dependent dioxygenase alkB 4</fullName>
    </submittedName>
</protein>
<organism evidence="2 3">
    <name type="scientific">Folsomia candida</name>
    <name type="common">Springtail</name>
    <dbReference type="NCBI Taxonomy" id="158441"/>
    <lineage>
        <taxon>Eukaryota</taxon>
        <taxon>Metazoa</taxon>
        <taxon>Ecdysozoa</taxon>
        <taxon>Arthropoda</taxon>
        <taxon>Hexapoda</taxon>
        <taxon>Collembola</taxon>
        <taxon>Entomobryomorpha</taxon>
        <taxon>Isotomoidea</taxon>
        <taxon>Isotomidae</taxon>
        <taxon>Proisotominae</taxon>
        <taxon>Folsomia</taxon>
    </lineage>
</organism>
<dbReference type="Gene3D" id="2.60.120.590">
    <property type="entry name" value="Alpha-ketoglutarate-dependent dioxygenase AlkB-like"/>
    <property type="match status" value="1"/>
</dbReference>
<keyword evidence="2" id="KW-0223">Dioxygenase</keyword>
<dbReference type="OMA" id="MNTLRPC"/>
<keyword evidence="3" id="KW-1185">Reference proteome</keyword>
<gene>
    <name evidence="2" type="ORF">Fcan01_15201</name>
</gene>
<dbReference type="PANTHER" id="PTHR12463:SF0">
    <property type="entry name" value="ALPHA-KETOGLUTARATE-DEPENDENT DIOXYGENASE ALKB HOMOLOG 4"/>
    <property type="match status" value="1"/>
</dbReference>
<dbReference type="AlphaFoldDB" id="A0A226E0D2"/>
<dbReference type="Proteomes" id="UP000198287">
    <property type="component" value="Unassembled WGS sequence"/>
</dbReference>
<dbReference type="InterPro" id="IPR037151">
    <property type="entry name" value="AlkB-like_sf"/>
</dbReference>
<dbReference type="STRING" id="158441.A0A226E0D2"/>
<dbReference type="PANTHER" id="PTHR12463">
    <property type="entry name" value="OXYGENASE-RELATED"/>
    <property type="match status" value="1"/>
</dbReference>
<dbReference type="GO" id="GO:0070988">
    <property type="term" value="P:demethylation"/>
    <property type="evidence" value="ECO:0007669"/>
    <property type="project" value="InterPro"/>
</dbReference>
<sequence length="315" mass="36179">MFQVRPCGCKGIRTCLICESEFGISTGEQKPNNFALTKLDLETCYEYCHLCDSKAWLGVNVLRDHPHHGGNPIDYRGVILIPDFLTCDEEIEMIQGCDSMQWDLSQSGRRKQNFGPKTNFKKMKINGNSFTGFPKFSEFAQKKLNQVPALSDFQTIEQCAIEYRPETGACIDPHIDDCWVWGERVISISLISDSVLTMTKYVGGITKYNLKYHYDNNYTYNPFNTENSNTTSNSYPIVRLPMPARSLLVLSGPSRYEWEHSILRSDIQDRRICMAYREFTREYLPNGSLYLTTGQNVIDKAHNFWSCDDINKNEG</sequence>
<dbReference type="EMBL" id="LNIX01000009">
    <property type="protein sequence ID" value="OXA49926.1"/>
    <property type="molecule type" value="Genomic_DNA"/>
</dbReference>
<comment type="caution">
    <text evidence="2">The sequence shown here is derived from an EMBL/GenBank/DDBJ whole genome shotgun (WGS) entry which is preliminary data.</text>
</comment>
<dbReference type="GO" id="GO:0032451">
    <property type="term" value="F:demethylase activity"/>
    <property type="evidence" value="ECO:0007669"/>
    <property type="project" value="TreeGrafter"/>
</dbReference>
<reference evidence="2 3" key="1">
    <citation type="submission" date="2015-12" db="EMBL/GenBank/DDBJ databases">
        <title>The genome of Folsomia candida.</title>
        <authorList>
            <person name="Faddeeva A."/>
            <person name="Derks M.F."/>
            <person name="Anvar Y."/>
            <person name="Smit S."/>
            <person name="Van Straalen N."/>
            <person name="Roelofs D."/>
        </authorList>
    </citation>
    <scope>NUCLEOTIDE SEQUENCE [LARGE SCALE GENOMIC DNA]</scope>
    <source>
        <strain evidence="2 3">VU population</strain>
        <tissue evidence="2">Whole body</tissue>
    </source>
</reference>
<accession>A0A226E0D2</accession>
<evidence type="ECO:0000313" key="3">
    <source>
        <dbReference type="Proteomes" id="UP000198287"/>
    </source>
</evidence>
<dbReference type="InterPro" id="IPR032857">
    <property type="entry name" value="ALKBH4"/>
</dbReference>
<comment type="cofactor">
    <cofactor evidence="1">
        <name>Fe(2+)</name>
        <dbReference type="ChEBI" id="CHEBI:29033"/>
    </cofactor>
</comment>
<dbReference type="SUPFAM" id="SSF51197">
    <property type="entry name" value="Clavaminate synthase-like"/>
    <property type="match status" value="1"/>
</dbReference>
<dbReference type="OrthoDB" id="442860at2759"/>
<name>A0A226E0D2_FOLCA</name>
<dbReference type="GO" id="GO:0051213">
    <property type="term" value="F:dioxygenase activity"/>
    <property type="evidence" value="ECO:0007669"/>
    <property type="project" value="UniProtKB-KW"/>
</dbReference>